<dbReference type="OMA" id="HSKMMDM"/>
<dbReference type="Proteomes" id="UP000032746">
    <property type="component" value="Chromosome"/>
</dbReference>
<accession>A0A0D5YMB8</accession>
<evidence type="ECO:0008006" key="7">
    <source>
        <dbReference type="Google" id="ProtNLM"/>
    </source>
</evidence>
<dbReference type="EMBL" id="RFDI01000432">
    <property type="protein sequence ID" value="RSR58177.1"/>
    <property type="molecule type" value="Genomic_DNA"/>
</dbReference>
<evidence type="ECO:0000313" key="4">
    <source>
        <dbReference type="EMBL" id="RSR58177.1"/>
    </source>
</evidence>
<gene>
    <name evidence="3" type="ORF">ABUW_3322</name>
    <name evidence="4" type="ORF">EA686_09625</name>
</gene>
<feature type="chain" id="PRO_5015035838" description="Copper resistance protein B" evidence="2">
    <location>
        <begin position="27"/>
        <end position="121"/>
    </location>
</feature>
<reference evidence="3 5" key="1">
    <citation type="journal article" date="2015" name="J. Bacteriol.">
        <title>Resources for Genetic and Genomic Analysis of Emerging Pathogen Acinetobacter baumannii.</title>
        <authorList>
            <person name="Gallagher L.A."/>
            <person name="Ramage E."/>
            <person name="Weiss E.J."/>
            <person name="Radey M."/>
            <person name="Hayden H.S."/>
            <person name="Held K.G."/>
            <person name="Huse H.K."/>
            <person name="Zurawski D.V."/>
            <person name="Brittnacher M.J."/>
            <person name="Manoil C."/>
        </authorList>
    </citation>
    <scope>NUCLEOTIDE SEQUENCE [LARGE SCALE GENOMIC DNA]</scope>
    <source>
        <strain evidence="3 5">AB5075-UW</strain>
    </source>
</reference>
<evidence type="ECO:0000313" key="5">
    <source>
        <dbReference type="Proteomes" id="UP000032746"/>
    </source>
</evidence>
<evidence type="ECO:0000313" key="6">
    <source>
        <dbReference type="Proteomes" id="UP000280073"/>
    </source>
</evidence>
<evidence type="ECO:0000256" key="2">
    <source>
        <dbReference type="SAM" id="SignalP"/>
    </source>
</evidence>
<dbReference type="Proteomes" id="UP000280073">
    <property type="component" value="Unassembled WGS sequence"/>
</dbReference>
<name>A0A0D5YMB8_ACIBA</name>
<dbReference type="PATRIC" id="fig|470.1314.peg.2448"/>
<evidence type="ECO:0000256" key="1">
    <source>
        <dbReference type="SAM" id="MobiDB-lite"/>
    </source>
</evidence>
<dbReference type="OrthoDB" id="6712360at2"/>
<dbReference type="RefSeq" id="WP_000853613.1">
    <property type="nucleotide sequence ID" value="NZ_AP023077.1"/>
</dbReference>
<dbReference type="AlphaFoldDB" id="A0A0D5YMB8"/>
<sequence>MKTLFRRSLTAFMCVGTLIAGSQSWAADAQQKNTLSTEVKVNAKAQEKCKKPCDMKDGKENQQNHSQHDHSQMSDMSQMDHSKMKDMDHSKMTDMDHSKMMDMDHSKMMDMDHSKMNMPNK</sequence>
<dbReference type="EMBL" id="CP008706">
    <property type="protein sequence ID" value="AKA33018.1"/>
    <property type="molecule type" value="Genomic_DNA"/>
</dbReference>
<feature type="signal peptide" evidence="2">
    <location>
        <begin position="1"/>
        <end position="26"/>
    </location>
</feature>
<protein>
    <recommendedName>
        <fullName evidence="7">Copper resistance protein B</fullName>
    </recommendedName>
</protein>
<organism evidence="3 5">
    <name type="scientific">Acinetobacter baumannii</name>
    <dbReference type="NCBI Taxonomy" id="470"/>
    <lineage>
        <taxon>Bacteria</taxon>
        <taxon>Pseudomonadati</taxon>
        <taxon>Pseudomonadota</taxon>
        <taxon>Gammaproteobacteria</taxon>
        <taxon>Moraxellales</taxon>
        <taxon>Moraxellaceae</taxon>
        <taxon>Acinetobacter</taxon>
        <taxon>Acinetobacter calcoaceticus/baumannii complex</taxon>
    </lineage>
</organism>
<reference evidence="5" key="2">
    <citation type="submission" date="2015-03" db="EMBL/GenBank/DDBJ databases">
        <authorList>
            <person name="Gallagher L.A."/>
            <person name="Hayden H.S."/>
            <person name="Weiss E.J."/>
            <person name="Hager K.R."/>
            <person name="Ramage E."/>
            <person name="Radey M.R."/>
            <person name="Bydalek R."/>
            <person name="Manoil C."/>
            <person name="Miller S.I."/>
            <person name="Brittnacher M.J."/>
        </authorList>
    </citation>
    <scope>NUCLEOTIDE SEQUENCE [LARGE SCALE GENOMIC DNA]</scope>
    <source>
        <strain evidence="5">AB5075-UW</strain>
    </source>
</reference>
<reference evidence="4 6" key="3">
    <citation type="submission" date="2018-10" db="EMBL/GenBank/DDBJ databases">
        <title>GWAS and RNA-Seq identify cryptic mechanisms of antimicrobial resistance in Acinetobacter baumannii.</title>
        <authorList>
            <person name="Sahl J.W."/>
        </authorList>
    </citation>
    <scope>NUCLEOTIDE SEQUENCE [LARGE SCALE GENOMIC DNA]</scope>
    <source>
        <strain evidence="4 6">TG28175</strain>
    </source>
</reference>
<feature type="region of interest" description="Disordered" evidence="1">
    <location>
        <begin position="45"/>
        <end position="98"/>
    </location>
</feature>
<evidence type="ECO:0000313" key="3">
    <source>
        <dbReference type="EMBL" id="AKA33018.1"/>
    </source>
</evidence>
<keyword evidence="2" id="KW-0732">Signal</keyword>
<proteinExistence type="predicted"/>